<protein>
    <submittedName>
        <fullName evidence="2">Dienelactone hydrolase family protein</fullName>
    </submittedName>
</protein>
<name>A0A9X1IJ94_9GAMM</name>
<dbReference type="Gene3D" id="3.40.50.1820">
    <property type="entry name" value="alpha/beta hydrolase"/>
    <property type="match status" value="1"/>
</dbReference>
<feature type="domain" description="KANL3/Tex30 alpha/beta hydrolase-like" evidence="1">
    <location>
        <begin position="6"/>
        <end position="191"/>
    </location>
</feature>
<organism evidence="2 3">
    <name type="scientific">Marinomonas algarum</name>
    <dbReference type="NCBI Taxonomy" id="2883105"/>
    <lineage>
        <taxon>Bacteria</taxon>
        <taxon>Pseudomonadati</taxon>
        <taxon>Pseudomonadota</taxon>
        <taxon>Gammaproteobacteria</taxon>
        <taxon>Oceanospirillales</taxon>
        <taxon>Oceanospirillaceae</taxon>
        <taxon>Marinomonas</taxon>
    </lineage>
</organism>
<dbReference type="SUPFAM" id="SSF53474">
    <property type="entry name" value="alpha/beta-Hydrolases"/>
    <property type="match status" value="1"/>
</dbReference>
<reference evidence="2" key="1">
    <citation type="submission" date="2021-10" db="EMBL/GenBank/DDBJ databases">
        <title>Marinomonas pontica sp. nov., isolated from the Black Sea.</title>
        <authorList>
            <person name="Zhao L.-H."/>
            <person name="Xue J.-H."/>
        </authorList>
    </citation>
    <scope>NUCLEOTIDE SEQUENCE</scope>
    <source>
        <strain evidence="2">E8</strain>
    </source>
</reference>
<evidence type="ECO:0000313" key="2">
    <source>
        <dbReference type="EMBL" id="MCB5160327.1"/>
    </source>
</evidence>
<dbReference type="PANTHER" id="PTHR13136">
    <property type="entry name" value="TESTIS DEVELOPMENT PROTEIN PRTD"/>
    <property type="match status" value="1"/>
</dbReference>
<proteinExistence type="predicted"/>
<dbReference type="Proteomes" id="UP001139095">
    <property type="component" value="Unassembled WGS sequence"/>
</dbReference>
<keyword evidence="2" id="KW-0378">Hydrolase</keyword>
<dbReference type="GO" id="GO:0016787">
    <property type="term" value="F:hydrolase activity"/>
    <property type="evidence" value="ECO:0007669"/>
    <property type="project" value="UniProtKB-KW"/>
</dbReference>
<dbReference type="Pfam" id="PF20408">
    <property type="entry name" value="Abhydrolase_11"/>
    <property type="match status" value="1"/>
</dbReference>
<dbReference type="InterPro" id="IPR026555">
    <property type="entry name" value="NSL3/Tex30"/>
</dbReference>
<evidence type="ECO:0000259" key="1">
    <source>
        <dbReference type="Pfam" id="PF20408"/>
    </source>
</evidence>
<dbReference type="EMBL" id="JAJATW010000001">
    <property type="protein sequence ID" value="MCB5160327.1"/>
    <property type="molecule type" value="Genomic_DNA"/>
</dbReference>
<gene>
    <name evidence="2" type="ORF">LG368_00115</name>
</gene>
<dbReference type="AlphaFoldDB" id="A0A9X1IJ94"/>
<dbReference type="PANTHER" id="PTHR13136:SF11">
    <property type="entry name" value="TESTIS-EXPRESSED PROTEIN 30"/>
    <property type="match status" value="1"/>
</dbReference>
<dbReference type="RefSeq" id="WP_226752714.1">
    <property type="nucleotide sequence ID" value="NZ_JAJATW010000001.1"/>
</dbReference>
<keyword evidence="3" id="KW-1185">Reference proteome</keyword>
<accession>A0A9X1IJ94</accession>
<evidence type="ECO:0000313" key="3">
    <source>
        <dbReference type="Proteomes" id="UP001139095"/>
    </source>
</evidence>
<comment type="caution">
    <text evidence="2">The sequence shown here is derived from an EMBL/GenBank/DDBJ whole genome shotgun (WGS) entry which is preliminary data.</text>
</comment>
<dbReference type="InterPro" id="IPR046879">
    <property type="entry name" value="KANL3/Tex30_Abhydrolase"/>
</dbReference>
<sequence length="195" mass="21505">MISMPFYLAHGAGAGHSSSFLQQLNRALLSSGIESVIPMTFDYMKQQEAMGKKRPPPAFAKLIPEYEAVISKQKKSCVVSGKSMGGRVASQLSACPMVKAVVCFGFPFHPAGKTEKHRLAFLQALQVPCLIVQGTRDRLGGFEWVSQQSISHLVEIVWVEGADHDFNVLKKYNRNQDDVVNEIAATVVKWLQNAL</sequence>
<dbReference type="InterPro" id="IPR029058">
    <property type="entry name" value="AB_hydrolase_fold"/>
</dbReference>